<dbReference type="AlphaFoldDB" id="A0A421AWD6"/>
<evidence type="ECO:0008006" key="3">
    <source>
        <dbReference type="Google" id="ProtNLM"/>
    </source>
</evidence>
<dbReference type="EMBL" id="RCDD01000007">
    <property type="protein sequence ID" value="RLK54273.1"/>
    <property type="molecule type" value="Genomic_DNA"/>
</dbReference>
<accession>A0A421AWD6</accession>
<dbReference type="OrthoDB" id="4205357at2"/>
<gene>
    <name evidence="1" type="ORF">CLV68_5823</name>
</gene>
<sequence>MADVCDPAVAAALEEAIGHALPVRDEEWASVPDLAISNARDLTGLGRCGGLELLVLLGCDAVDLTEVAGLTGLRSLVVRDSGLVSLAGLGAQPLLRAGLARNLVVDLGPLLDVTTLLDVSVEGNPLSDDSYERVIPELRARGVWVECSEPREWRLTRQLQNAGLPYCCYRDDSGLRLNSPGLRHTDTPEFGHPVVTEEELTSALASDPQQVHALFARRDDM</sequence>
<dbReference type="Gene3D" id="3.80.10.10">
    <property type="entry name" value="Ribonuclease Inhibitor"/>
    <property type="match status" value="1"/>
</dbReference>
<organism evidence="1 2">
    <name type="scientific">Actinokineospora cianjurensis</name>
    <dbReference type="NCBI Taxonomy" id="585224"/>
    <lineage>
        <taxon>Bacteria</taxon>
        <taxon>Bacillati</taxon>
        <taxon>Actinomycetota</taxon>
        <taxon>Actinomycetes</taxon>
        <taxon>Pseudonocardiales</taxon>
        <taxon>Pseudonocardiaceae</taxon>
        <taxon>Actinokineospora</taxon>
    </lineage>
</organism>
<reference evidence="1 2" key="1">
    <citation type="submission" date="2018-10" db="EMBL/GenBank/DDBJ databases">
        <title>Genomic Encyclopedia of Archaeal and Bacterial Type Strains, Phase II (KMG-II): from individual species to whole genera.</title>
        <authorList>
            <person name="Goeker M."/>
        </authorList>
    </citation>
    <scope>NUCLEOTIDE SEQUENCE [LARGE SCALE GENOMIC DNA]</scope>
    <source>
        <strain evidence="1 2">DSM 45657</strain>
    </source>
</reference>
<dbReference type="Proteomes" id="UP000282454">
    <property type="component" value="Unassembled WGS sequence"/>
</dbReference>
<protein>
    <recommendedName>
        <fullName evidence="3">Leucine rich repeat (LRR) protein</fullName>
    </recommendedName>
</protein>
<dbReference type="InterPro" id="IPR032675">
    <property type="entry name" value="LRR_dom_sf"/>
</dbReference>
<evidence type="ECO:0000313" key="1">
    <source>
        <dbReference type="EMBL" id="RLK54273.1"/>
    </source>
</evidence>
<comment type="caution">
    <text evidence="1">The sequence shown here is derived from an EMBL/GenBank/DDBJ whole genome shotgun (WGS) entry which is preliminary data.</text>
</comment>
<evidence type="ECO:0000313" key="2">
    <source>
        <dbReference type="Proteomes" id="UP000282454"/>
    </source>
</evidence>
<keyword evidence="2" id="KW-1185">Reference proteome</keyword>
<dbReference type="RefSeq" id="WP_121394110.1">
    <property type="nucleotide sequence ID" value="NZ_RCDD01000007.1"/>
</dbReference>
<name>A0A421AWD6_9PSEU</name>
<proteinExistence type="predicted"/>